<dbReference type="InterPro" id="IPR016163">
    <property type="entry name" value="Ald_DH_C"/>
</dbReference>
<protein>
    <submittedName>
        <fullName evidence="3">Aldehyde dehydrogenase (NADP(+))</fullName>
    </submittedName>
</protein>
<evidence type="ECO:0000313" key="3">
    <source>
        <dbReference type="EMBL" id="MDO6415006.1"/>
    </source>
</evidence>
<organism evidence="3 4">
    <name type="scientific">Sphingomonas natans</name>
    <dbReference type="NCBI Taxonomy" id="3063330"/>
    <lineage>
        <taxon>Bacteria</taxon>
        <taxon>Pseudomonadati</taxon>
        <taxon>Pseudomonadota</taxon>
        <taxon>Alphaproteobacteria</taxon>
        <taxon>Sphingomonadales</taxon>
        <taxon>Sphingomonadaceae</taxon>
        <taxon>Sphingomonas</taxon>
    </lineage>
</organism>
<dbReference type="PANTHER" id="PTHR43353:SF3">
    <property type="entry name" value="ALDEHYDE DEHYDROGENASE-RELATED"/>
    <property type="match status" value="1"/>
</dbReference>
<dbReference type="Gene3D" id="3.40.605.10">
    <property type="entry name" value="Aldehyde Dehydrogenase, Chain A, domain 1"/>
    <property type="match status" value="1"/>
</dbReference>
<dbReference type="InterPro" id="IPR016162">
    <property type="entry name" value="Ald_DH_N"/>
</dbReference>
<name>A0ABT8Y9J2_9SPHN</name>
<sequence>MFIGAHEVTGSNGQVFGIDPATGEQLDPAFGGATPADLERACALAAEAAEPFAALAPAKRADFLESIAEKIMALGDDLIVRVMQESGLPRARLEGERGRTCNQLRLFAGVLRAGHYLDVRIDPALPDRAPPRPDLRVANEAIGPVAVFGASNFPLAFSVAGGDTASALAAGCPVVAKAHPAHPGTSELIGRAVRDAVAAAGLPEGVFSLIMDSGHAIGAALVADPRIKAVGFTGSRRGGLALLEIARQRAEPIPVYAEMSSINPVVLFPRALAEKAEATAKAFVGSLTLGAGQFCTNPGLVLAVEGEALDRFVIAAGEALTTLPAQTMLTPGIASAYREGVAALTGHADVEIVARGAEGGQHGGQAGLFVTSAEAFLAHRELQDEIFGAASLVVRCPDLATLGTVIDALEGQLTAAIHIVPADEPAAADLLPRLRAKVGRLLVNGYGTGVEVAHAMVHGGPYPATSDARTTSVGSLAIARFLRPVCYQDMPEALLPDALKQANPLGVPRLVDGAMQAG</sequence>
<evidence type="ECO:0000259" key="2">
    <source>
        <dbReference type="Pfam" id="PF00171"/>
    </source>
</evidence>
<dbReference type="InterPro" id="IPR044151">
    <property type="entry name" value="ALDH_KGSADH"/>
</dbReference>
<proteinExistence type="predicted"/>
<dbReference type="CDD" id="cd07129">
    <property type="entry name" value="ALDH_KGSADH"/>
    <property type="match status" value="1"/>
</dbReference>
<feature type="domain" description="Aldehyde dehydrogenase" evidence="2">
    <location>
        <begin position="17"/>
        <end position="460"/>
    </location>
</feature>
<dbReference type="PANTHER" id="PTHR43353">
    <property type="entry name" value="SUCCINATE-SEMIALDEHYDE DEHYDROGENASE, MITOCHONDRIAL"/>
    <property type="match status" value="1"/>
</dbReference>
<dbReference type="SUPFAM" id="SSF53720">
    <property type="entry name" value="ALDH-like"/>
    <property type="match status" value="1"/>
</dbReference>
<keyword evidence="4" id="KW-1185">Reference proteome</keyword>
<reference evidence="3" key="1">
    <citation type="submission" date="2023-07" db="EMBL/GenBank/DDBJ databases">
        <authorList>
            <person name="Kim M."/>
        </authorList>
    </citation>
    <scope>NUCLEOTIDE SEQUENCE</scope>
    <source>
        <strain evidence="3">BIUV-7</strain>
    </source>
</reference>
<accession>A0ABT8Y9J2</accession>
<comment type="caution">
    <text evidence="3">The sequence shown here is derived from an EMBL/GenBank/DDBJ whole genome shotgun (WGS) entry which is preliminary data.</text>
</comment>
<dbReference type="InterPro" id="IPR015590">
    <property type="entry name" value="Aldehyde_DH_dom"/>
</dbReference>
<gene>
    <name evidence="3" type="ORF">Q4F19_11495</name>
</gene>
<dbReference type="Proteomes" id="UP001169764">
    <property type="component" value="Unassembled WGS sequence"/>
</dbReference>
<dbReference type="Gene3D" id="3.40.309.10">
    <property type="entry name" value="Aldehyde Dehydrogenase, Chain A, domain 2"/>
    <property type="match status" value="1"/>
</dbReference>
<evidence type="ECO:0000256" key="1">
    <source>
        <dbReference type="ARBA" id="ARBA00023002"/>
    </source>
</evidence>
<dbReference type="InterPro" id="IPR050740">
    <property type="entry name" value="Aldehyde_DH_Superfamily"/>
</dbReference>
<dbReference type="EMBL" id="JAUOTP010000004">
    <property type="protein sequence ID" value="MDO6415006.1"/>
    <property type="molecule type" value="Genomic_DNA"/>
</dbReference>
<dbReference type="Pfam" id="PF00171">
    <property type="entry name" value="Aldedh"/>
    <property type="match status" value="1"/>
</dbReference>
<keyword evidence="1" id="KW-0560">Oxidoreductase</keyword>
<evidence type="ECO:0000313" key="4">
    <source>
        <dbReference type="Proteomes" id="UP001169764"/>
    </source>
</evidence>
<dbReference type="InterPro" id="IPR016161">
    <property type="entry name" value="Ald_DH/histidinol_DH"/>
</dbReference>